<evidence type="ECO:0000313" key="1">
    <source>
        <dbReference type="EMBL" id="GKX29870.1"/>
    </source>
</evidence>
<dbReference type="RefSeq" id="WP_281815590.1">
    <property type="nucleotide sequence ID" value="NZ_BRLB01000006.1"/>
</dbReference>
<comment type="caution">
    <text evidence="1">The sequence shown here is derived from an EMBL/GenBank/DDBJ whole genome shotgun (WGS) entry which is preliminary data.</text>
</comment>
<keyword evidence="2" id="KW-1185">Reference proteome</keyword>
<evidence type="ECO:0000313" key="2">
    <source>
        <dbReference type="Proteomes" id="UP001144256"/>
    </source>
</evidence>
<proteinExistence type="predicted"/>
<reference evidence="1" key="1">
    <citation type="submission" date="2022-06" db="EMBL/GenBank/DDBJ databases">
        <title>Vallitalea longa sp. nov., an anaerobic bacterium isolated from marine sediment.</title>
        <authorList>
            <person name="Hirano S."/>
            <person name="Terahara T."/>
            <person name="Mori K."/>
            <person name="Hamada M."/>
            <person name="Matsumoto R."/>
            <person name="Kobayashi T."/>
        </authorList>
    </citation>
    <scope>NUCLEOTIDE SEQUENCE</scope>
    <source>
        <strain evidence="1">SH18-1</strain>
    </source>
</reference>
<dbReference type="AlphaFoldDB" id="A0A9W5YC36"/>
<name>A0A9W5YC36_9FIRM</name>
<accession>A0A9W5YC36</accession>
<gene>
    <name evidence="1" type="ORF">SH1V18_23500</name>
</gene>
<sequence>MKINKKVLGNLERVYATNIMNIDNEYNYLIATEGKGSCLRFDENYNKSIVWDNPGGTMNIIPVPNKEKEFIATQNFFPTFDAKESRIVHAVLQYDKTWKITPIMKIPYLHRFDIIDVNGEIYFIGSTLCEGKEFKDDWTKPGKVYIGKLNDNITEPFDIKPILEGITKNHGFCNGIWNGKRTILVSGSEGVFAIYVPENGDGEWKTEQLLSHEVSDIATCDIDNDGVMELATIEAFHGDKGIIYKKVDGKLKPIYSYSYEFGHVIWGGKILNEPAFIIGGRKGKMELMCFKMDKTGNINSTLIDNTGGPSNISVVNMDDKDVILAANRQVGEIAVYELTK</sequence>
<protein>
    <submittedName>
        <fullName evidence="1">Uncharacterized protein</fullName>
    </submittedName>
</protein>
<organism evidence="1 2">
    <name type="scientific">Vallitalea longa</name>
    <dbReference type="NCBI Taxonomy" id="2936439"/>
    <lineage>
        <taxon>Bacteria</taxon>
        <taxon>Bacillati</taxon>
        <taxon>Bacillota</taxon>
        <taxon>Clostridia</taxon>
        <taxon>Lachnospirales</taxon>
        <taxon>Vallitaleaceae</taxon>
        <taxon>Vallitalea</taxon>
    </lineage>
</organism>
<dbReference type="Proteomes" id="UP001144256">
    <property type="component" value="Unassembled WGS sequence"/>
</dbReference>
<dbReference type="EMBL" id="BRLB01000006">
    <property type="protein sequence ID" value="GKX29870.1"/>
    <property type="molecule type" value="Genomic_DNA"/>
</dbReference>